<evidence type="ECO:0000313" key="3">
    <source>
        <dbReference type="RefSeq" id="XP_071904586.1"/>
    </source>
</evidence>
<dbReference type="Proteomes" id="UP001652660">
    <property type="component" value="Chromosome 5e"/>
</dbReference>
<evidence type="ECO:0000313" key="2">
    <source>
        <dbReference type="Proteomes" id="UP001652660"/>
    </source>
</evidence>
<organism evidence="2 3">
    <name type="scientific">Coffea arabica</name>
    <name type="common">Arabian coffee</name>
    <dbReference type="NCBI Taxonomy" id="13443"/>
    <lineage>
        <taxon>Eukaryota</taxon>
        <taxon>Viridiplantae</taxon>
        <taxon>Streptophyta</taxon>
        <taxon>Embryophyta</taxon>
        <taxon>Tracheophyta</taxon>
        <taxon>Spermatophyta</taxon>
        <taxon>Magnoliopsida</taxon>
        <taxon>eudicotyledons</taxon>
        <taxon>Gunneridae</taxon>
        <taxon>Pentapetalae</taxon>
        <taxon>asterids</taxon>
        <taxon>lamiids</taxon>
        <taxon>Gentianales</taxon>
        <taxon>Rubiaceae</taxon>
        <taxon>Ixoroideae</taxon>
        <taxon>Gardenieae complex</taxon>
        <taxon>Bertiereae - Coffeeae clade</taxon>
        <taxon>Coffeeae</taxon>
        <taxon>Coffea</taxon>
    </lineage>
</organism>
<feature type="compositionally biased region" description="Low complexity" evidence="1">
    <location>
        <begin position="13"/>
        <end position="28"/>
    </location>
</feature>
<dbReference type="RefSeq" id="XP_071904586.1">
    <property type="nucleotide sequence ID" value="XM_072048485.1"/>
</dbReference>
<feature type="region of interest" description="Disordered" evidence="1">
    <location>
        <begin position="78"/>
        <end position="165"/>
    </location>
</feature>
<feature type="region of interest" description="Disordered" evidence="1">
    <location>
        <begin position="1"/>
        <end position="28"/>
    </location>
</feature>
<dbReference type="GeneID" id="140006506"/>
<name>A0ABM4UBC2_COFAR</name>
<sequence length="249" mass="27595">MTSDKRKKPSCYSSPVSCTSDCSSRSSTASNNYIDCLSTFVDQTNSAYVEFKTENSCYWYDRLTPILLGKHATGSRAQSVSELIPPESPRHQRANTSARSCKGKGKASSSRASNPRDTGEQRDEDDVYYVPPVPGAAGGKRPVSSLGTSGEPKGTRGSKPIRSSTGLEDAISKIGNYSKLALEDRRSKMEFESLYIVIQYQEAITRMEILDLWRIHANCHYANSDREGERVVFLRSSDSNPFGYIFKLV</sequence>
<protein>
    <submittedName>
        <fullName evidence="3">Uncharacterized protein</fullName>
    </submittedName>
</protein>
<accession>A0ABM4UBC2</accession>
<keyword evidence="2" id="KW-1185">Reference proteome</keyword>
<gene>
    <name evidence="3" type="primary">LOC140006506</name>
</gene>
<evidence type="ECO:0000256" key="1">
    <source>
        <dbReference type="SAM" id="MobiDB-lite"/>
    </source>
</evidence>
<reference evidence="3" key="1">
    <citation type="submission" date="2025-08" db="UniProtKB">
        <authorList>
            <consortium name="RefSeq"/>
        </authorList>
    </citation>
    <scope>IDENTIFICATION</scope>
    <source>
        <tissue evidence="3">Leaves</tissue>
    </source>
</reference>
<proteinExistence type="predicted"/>